<feature type="region of interest" description="Disordered" evidence="1">
    <location>
        <begin position="1"/>
        <end position="26"/>
    </location>
</feature>
<organism evidence="2 3">
    <name type="scientific">Jatrophihabitans lederbergiae</name>
    <dbReference type="NCBI Taxonomy" id="3075547"/>
    <lineage>
        <taxon>Bacteria</taxon>
        <taxon>Bacillati</taxon>
        <taxon>Actinomycetota</taxon>
        <taxon>Actinomycetes</taxon>
        <taxon>Jatrophihabitantales</taxon>
        <taxon>Jatrophihabitantaceae</taxon>
        <taxon>Jatrophihabitans</taxon>
    </lineage>
</organism>
<evidence type="ECO:0000313" key="3">
    <source>
        <dbReference type="Proteomes" id="UP001183176"/>
    </source>
</evidence>
<evidence type="ECO:0008006" key="4">
    <source>
        <dbReference type="Google" id="ProtNLM"/>
    </source>
</evidence>
<protein>
    <recommendedName>
        <fullName evidence="4">DUF1963 domain-containing protein</fullName>
    </recommendedName>
</protein>
<sequence>MRPNDRTQPTQWPTPEDPLSRPVLADRDRFFDPGHPWCAAAAGHPQVEGGYPDPEAHSPFHECRTDRATFDTLADLDGQPLGLDVYAAAPFRFGQPRHPDPLTSPTPRVVMECYPCNEDTKSFRFSLTADGALGLARQLILLAELLTTQNARE</sequence>
<name>A0ABU2JG15_9ACTN</name>
<proteinExistence type="predicted"/>
<gene>
    <name evidence="2" type="ORF">RM423_21360</name>
</gene>
<dbReference type="EMBL" id="JAVREH010000059">
    <property type="protein sequence ID" value="MDT0263927.1"/>
    <property type="molecule type" value="Genomic_DNA"/>
</dbReference>
<dbReference type="Proteomes" id="UP001183176">
    <property type="component" value="Unassembled WGS sequence"/>
</dbReference>
<dbReference type="RefSeq" id="WP_311425069.1">
    <property type="nucleotide sequence ID" value="NZ_JAVREH010000059.1"/>
</dbReference>
<evidence type="ECO:0000256" key="1">
    <source>
        <dbReference type="SAM" id="MobiDB-lite"/>
    </source>
</evidence>
<feature type="compositionally biased region" description="Polar residues" evidence="1">
    <location>
        <begin position="1"/>
        <end position="13"/>
    </location>
</feature>
<keyword evidence="3" id="KW-1185">Reference proteome</keyword>
<evidence type="ECO:0000313" key="2">
    <source>
        <dbReference type="EMBL" id="MDT0263927.1"/>
    </source>
</evidence>
<reference evidence="3" key="1">
    <citation type="submission" date="2023-07" db="EMBL/GenBank/DDBJ databases">
        <title>30 novel species of actinomycetes from the DSMZ collection.</title>
        <authorList>
            <person name="Nouioui I."/>
        </authorList>
    </citation>
    <scope>NUCLEOTIDE SEQUENCE [LARGE SCALE GENOMIC DNA]</scope>
    <source>
        <strain evidence="3">DSM 44399</strain>
    </source>
</reference>
<comment type="caution">
    <text evidence="2">The sequence shown here is derived from an EMBL/GenBank/DDBJ whole genome shotgun (WGS) entry which is preliminary data.</text>
</comment>
<accession>A0ABU2JG15</accession>